<dbReference type="InterPro" id="IPR005190">
    <property type="entry name" value="GlnE_rpt_dom"/>
</dbReference>
<evidence type="ECO:0000256" key="3">
    <source>
        <dbReference type="ARBA" id="ARBA00022741"/>
    </source>
</evidence>
<keyword evidence="5 7" id="KW-0460">Magnesium</keyword>
<dbReference type="SUPFAM" id="SSF81301">
    <property type="entry name" value="Nucleotidyltransferase"/>
    <property type="match status" value="2"/>
</dbReference>
<feature type="domain" description="Glutamate-ammonia ligase adenylyltransferase repeated" evidence="8">
    <location>
        <begin position="569"/>
        <end position="823"/>
    </location>
</feature>
<feature type="domain" description="Glutamate-ammonia ligase adenylyltransferase repeated" evidence="8">
    <location>
        <begin position="45"/>
        <end position="288"/>
    </location>
</feature>
<protein>
    <recommendedName>
        <fullName evidence="7">Bifunctional glutamine synthetase adenylyltransferase/adenylyl-removing enzyme</fullName>
    </recommendedName>
    <alternativeName>
        <fullName evidence="7">ATP:glutamine synthetase adenylyltransferase</fullName>
    </alternativeName>
    <alternativeName>
        <fullName evidence="7">ATase</fullName>
    </alternativeName>
    <domain>
        <recommendedName>
            <fullName evidence="7">Glutamine synthetase adenylyl-L-tyrosine phosphorylase</fullName>
            <ecNumber evidence="7">2.7.7.89</ecNumber>
        </recommendedName>
        <alternativeName>
            <fullName evidence="7">Adenylyl removase</fullName>
            <shortName evidence="7">AR</shortName>
            <shortName evidence="7">AT-N</shortName>
        </alternativeName>
    </domain>
    <domain>
        <recommendedName>
            <fullName evidence="7">Glutamine synthetase adenylyl transferase</fullName>
            <ecNumber evidence="7">2.7.7.42</ecNumber>
        </recommendedName>
        <alternativeName>
            <fullName evidence="7">Adenylyl transferase</fullName>
            <shortName evidence="7">AT</shortName>
            <shortName evidence="7">AT-C</shortName>
        </alternativeName>
    </domain>
</protein>
<dbReference type="GO" id="GO:0005524">
    <property type="term" value="F:ATP binding"/>
    <property type="evidence" value="ECO:0007669"/>
    <property type="project" value="UniProtKB-UniRule"/>
</dbReference>
<dbReference type="EC" id="2.7.7.89" evidence="7"/>
<evidence type="ECO:0000256" key="4">
    <source>
        <dbReference type="ARBA" id="ARBA00022840"/>
    </source>
</evidence>
<dbReference type="AlphaFoldDB" id="A0A7G1QCM1"/>
<dbReference type="Gene3D" id="3.30.460.10">
    <property type="entry name" value="Beta Polymerase, domain 2"/>
    <property type="match status" value="2"/>
</dbReference>
<keyword evidence="11" id="KW-1185">Reference proteome</keyword>
<feature type="domain" description="PII-uridylyltransferase/Glutamine-synthetase adenylyltransferase" evidence="9">
    <location>
        <begin position="315"/>
        <end position="452"/>
    </location>
</feature>
<dbReference type="Proteomes" id="UP000516072">
    <property type="component" value="Chromosome"/>
</dbReference>
<comment type="cofactor">
    <cofactor evidence="7">
        <name>Mg(2+)</name>
        <dbReference type="ChEBI" id="CHEBI:18420"/>
    </cofactor>
</comment>
<dbReference type="Pfam" id="PF03710">
    <property type="entry name" value="GlnE"/>
    <property type="match status" value="2"/>
</dbReference>
<feature type="domain" description="PII-uridylyltransferase/Glutamine-synthetase adenylyltransferase" evidence="9">
    <location>
        <begin position="847"/>
        <end position="939"/>
    </location>
</feature>
<comment type="similarity">
    <text evidence="7">Belongs to the GlnE family.</text>
</comment>
<dbReference type="InterPro" id="IPR023057">
    <property type="entry name" value="GlnE"/>
</dbReference>
<dbReference type="EMBL" id="LR778175">
    <property type="protein sequence ID" value="CAB1277467.1"/>
    <property type="molecule type" value="Genomic_DNA"/>
</dbReference>
<dbReference type="Pfam" id="PF08335">
    <property type="entry name" value="GlnD_UR_UTase"/>
    <property type="match status" value="2"/>
</dbReference>
<comment type="catalytic activity">
    <reaction evidence="7">
        <text>[glutamine synthetase]-O(4)-(5'-adenylyl)-L-tyrosine + phosphate = [glutamine synthetase]-L-tyrosine + ADP</text>
        <dbReference type="Rhea" id="RHEA:43716"/>
        <dbReference type="Rhea" id="RHEA-COMP:10660"/>
        <dbReference type="Rhea" id="RHEA-COMP:10661"/>
        <dbReference type="ChEBI" id="CHEBI:43474"/>
        <dbReference type="ChEBI" id="CHEBI:46858"/>
        <dbReference type="ChEBI" id="CHEBI:83624"/>
        <dbReference type="ChEBI" id="CHEBI:456216"/>
        <dbReference type="EC" id="2.7.7.89"/>
    </reaction>
</comment>
<dbReference type="GO" id="GO:0047388">
    <property type="term" value="F:[glutamine synthetase]-adenylyl-L-tyrosine phosphorylase activity"/>
    <property type="evidence" value="ECO:0007669"/>
    <property type="project" value="UniProtKB-EC"/>
</dbReference>
<keyword evidence="3 7" id="KW-0547">Nucleotide-binding</keyword>
<evidence type="ECO:0000259" key="9">
    <source>
        <dbReference type="Pfam" id="PF08335"/>
    </source>
</evidence>
<reference evidence="10 11" key="1">
    <citation type="submission" date="2020-03" db="EMBL/GenBank/DDBJ databases">
        <authorList>
            <person name="Picone N."/>
        </authorList>
    </citation>
    <scope>NUCLEOTIDE SEQUENCE [LARGE SCALE GENOMIC DNA]</scope>
    <source>
        <strain evidence="10">NSCAC1</strain>
    </source>
</reference>
<dbReference type="Gene3D" id="1.20.120.1510">
    <property type="match status" value="1"/>
</dbReference>
<dbReference type="Gene3D" id="1.20.120.330">
    <property type="entry name" value="Nucleotidyltransferases domain 2"/>
    <property type="match status" value="2"/>
</dbReference>
<name>A0A7G1QCM1_9GAMM</name>
<dbReference type="PANTHER" id="PTHR30621:SF0">
    <property type="entry name" value="BIFUNCTIONAL GLUTAMINE SYNTHETASE ADENYLYLTRANSFERASE_ADENYLYL-REMOVING ENZYME"/>
    <property type="match status" value="1"/>
</dbReference>
<keyword evidence="6 7" id="KW-0511">Multifunctional enzyme</keyword>
<comment type="catalytic activity">
    <reaction evidence="7">
        <text>[glutamine synthetase]-L-tyrosine + ATP = [glutamine synthetase]-O(4)-(5'-adenylyl)-L-tyrosine + diphosphate</text>
        <dbReference type="Rhea" id="RHEA:18589"/>
        <dbReference type="Rhea" id="RHEA-COMP:10660"/>
        <dbReference type="Rhea" id="RHEA-COMP:10661"/>
        <dbReference type="ChEBI" id="CHEBI:30616"/>
        <dbReference type="ChEBI" id="CHEBI:33019"/>
        <dbReference type="ChEBI" id="CHEBI:46858"/>
        <dbReference type="ChEBI" id="CHEBI:83624"/>
        <dbReference type="EC" id="2.7.7.42"/>
    </reaction>
</comment>
<evidence type="ECO:0000313" key="10">
    <source>
        <dbReference type="EMBL" id="CAB1277467.1"/>
    </source>
</evidence>
<evidence type="ECO:0000313" key="11">
    <source>
        <dbReference type="Proteomes" id="UP000516072"/>
    </source>
</evidence>
<dbReference type="GO" id="GO:0016874">
    <property type="term" value="F:ligase activity"/>
    <property type="evidence" value="ECO:0007669"/>
    <property type="project" value="UniProtKB-KW"/>
</dbReference>
<dbReference type="FunFam" id="3.30.460.10:FF:000009">
    <property type="entry name" value="Bifunctional glutamine synthetase adenylyltransferase/adenylyl-removing enzyme"/>
    <property type="match status" value="1"/>
</dbReference>
<dbReference type="Gene3D" id="1.10.4050.10">
    <property type="entry name" value="Glutamine synthase adenylyltransferase GlnE"/>
    <property type="match status" value="1"/>
</dbReference>
<dbReference type="InterPro" id="IPR043519">
    <property type="entry name" value="NT_sf"/>
</dbReference>
<dbReference type="CDD" id="cd05401">
    <property type="entry name" value="NT_GlnE_GlnD_like"/>
    <property type="match status" value="2"/>
</dbReference>
<evidence type="ECO:0000256" key="7">
    <source>
        <dbReference type="HAMAP-Rule" id="MF_00802"/>
    </source>
</evidence>
<accession>A0A7G1QCM1</accession>
<dbReference type="GO" id="GO:0008882">
    <property type="term" value="F:[glutamate-ammonia-ligase] adenylyltransferase activity"/>
    <property type="evidence" value="ECO:0007669"/>
    <property type="project" value="UniProtKB-UniRule"/>
</dbReference>
<dbReference type="GO" id="GO:0000287">
    <property type="term" value="F:magnesium ion binding"/>
    <property type="evidence" value="ECO:0007669"/>
    <property type="project" value="UniProtKB-UniRule"/>
</dbReference>
<dbReference type="NCBIfam" id="NF008292">
    <property type="entry name" value="PRK11072.1"/>
    <property type="match status" value="1"/>
</dbReference>
<keyword evidence="1 7" id="KW-0808">Transferase</keyword>
<sequence>MIAWQKYIHKLPSLLQNRVQNHLACFQQALGSNTGLDFDQHIEKTLCFVWAISDYVARSCTHQPNLLFDLQDSGDLFRSYESNTYSNTLEQLLSNISYESELIAILRYFRRREMVRIIWRDLTHWAEIEETFIDLSKLAETCLNSALDYLQSWQTQQMGIPYGSSSNNPQKIIVLAMGKLGGEELNLSSDIDLIFVYPESGETQGGKKSISNEEYFTRLARSLIRVLSSLTPEGFVFRVDTRLRPDGDSGPLVSSFDAIKNYYQYQGRDWERYAMVKMRAVVGDQYTKNYLTNILHNFTYYPHSEPNVILSLKEMKSLINRELQQKKDEANIKLGVGGIREIEFIVQSFQLIYGGEDPNLQEQNIFFILNYLIKKDYLPSYIGDELRSAYVFLRQVENRIQAYRDEQTHTLPTNLENQIRLSFAMGYEDWEHFSIELNHHRNKIQRYFEELFTASSYIYYKTHPKEQLEQDQSTYHIDGSTNIALNPIDYLCPTKIAETLKQLEQSWSIRALSKRSQAQLKQLILRLLEIINHIEKPEQGLQRIVTLLEAIAKQPIYFDLLLKHPEILSQLANLCTASPFIARQLTHYPVLLAELANPNTLYQVPSFHQLAKNLEQLLSTSTSEDLDQKMDVLRHFRHREALRAAVADITGALPLMRIGDYLTYLAEVIVKKSLELSWQYLVNQYGYPCNIDINSPVENCSFIVIGYGKLGGYELGYSSDLDLVFLYNTFTDELANREQKTIHPTIFYSRLGQHLIQILQTLTPLGKLYDIDMRLRPGGTSGLLVNSFEFYKDYQYNQAWIWEHQALVRARFIAGDKQLATSFALLRNKILSRQRNLEELQTEICSMRSKMQSELDRSQSDLFDLKQGRGGIADIEFIAQYGVLAWSHKHPSLLKYPDNIRIIEELAQIGLISLEDSQKLTNSYRTYRAAANRLSLQEQDDLIESKYFDRERNEIQALWAKLLTA</sequence>
<evidence type="ECO:0000256" key="5">
    <source>
        <dbReference type="ARBA" id="ARBA00022842"/>
    </source>
</evidence>
<keyword evidence="2 7" id="KW-0548">Nucleotidyltransferase</keyword>
<dbReference type="FunFam" id="1.20.120.330:FF:000005">
    <property type="entry name" value="Bifunctional glutamine synthetase adenylyltransferase/adenylyl-removing enzyme"/>
    <property type="match status" value="1"/>
</dbReference>
<feature type="region of interest" description="Adenylyl transferase" evidence="7">
    <location>
        <begin position="469"/>
        <end position="965"/>
    </location>
</feature>
<evidence type="ECO:0000256" key="2">
    <source>
        <dbReference type="ARBA" id="ARBA00022695"/>
    </source>
</evidence>
<dbReference type="HAMAP" id="MF_00802">
    <property type="entry name" value="GlnE"/>
    <property type="match status" value="1"/>
</dbReference>
<dbReference type="InterPro" id="IPR013546">
    <property type="entry name" value="PII_UdlTrfase/GS_AdlTrfase"/>
</dbReference>
<proteinExistence type="inferred from homology"/>
<evidence type="ECO:0000256" key="1">
    <source>
        <dbReference type="ARBA" id="ARBA00022679"/>
    </source>
</evidence>
<dbReference type="PANTHER" id="PTHR30621">
    <property type="entry name" value="GLUTAMINE SYNTHETASE ADENYLYLTRANSFERASE"/>
    <property type="match status" value="1"/>
</dbReference>
<comment type="function">
    <text evidence="7">Involved in the regulation of glutamine synthetase GlnA, a key enzyme in the process to assimilate ammonia. When cellular nitrogen levels are high, the C-terminal adenylyl transferase (AT) inactivates GlnA by covalent transfer of an adenylyl group from ATP to specific tyrosine residue of GlnA, thus reducing its activity. Conversely, when nitrogen levels are low, the N-terminal adenylyl removase (AR) activates GlnA by removing the adenylyl group by phosphorolysis, increasing its activity. The regulatory region of GlnE binds the signal transduction protein PII (GlnB) which indicates the nitrogen status of the cell.</text>
</comment>
<dbReference type="GO" id="GO:0000820">
    <property type="term" value="P:regulation of glutamine family amino acid metabolic process"/>
    <property type="evidence" value="ECO:0007669"/>
    <property type="project" value="UniProtKB-UniRule"/>
</dbReference>
<dbReference type="EC" id="2.7.7.42" evidence="7"/>
<feature type="region of interest" description="Adenylyl removase" evidence="7">
    <location>
        <begin position="1"/>
        <end position="465"/>
    </location>
</feature>
<evidence type="ECO:0000259" key="8">
    <source>
        <dbReference type="Pfam" id="PF03710"/>
    </source>
</evidence>
<organism evidence="10 11">
    <name type="scientific">Candidatus Nitrosacidococcus tergens</name>
    <dbReference type="NCBI Taxonomy" id="553981"/>
    <lineage>
        <taxon>Bacteria</taxon>
        <taxon>Pseudomonadati</taxon>
        <taxon>Pseudomonadota</taxon>
        <taxon>Gammaproteobacteria</taxon>
        <taxon>Chromatiales</taxon>
        <taxon>Chromatiaceae</taxon>
        <taxon>Candidatus Nitrosacidococcus</taxon>
    </lineage>
</organism>
<dbReference type="KEGG" id="ntg:NSCAC_1683"/>
<keyword evidence="4 7" id="KW-0067">ATP-binding</keyword>
<evidence type="ECO:0000256" key="6">
    <source>
        <dbReference type="ARBA" id="ARBA00023268"/>
    </source>
</evidence>
<gene>
    <name evidence="7 10" type="primary">glnE</name>
    <name evidence="10" type="ORF">NSCAC_1683</name>
</gene>
<keyword evidence="10" id="KW-0436">Ligase</keyword>
<dbReference type="SUPFAM" id="SSF81593">
    <property type="entry name" value="Nucleotidyltransferase substrate binding subunit/domain"/>
    <property type="match status" value="2"/>
</dbReference>
<dbReference type="GO" id="GO:0005829">
    <property type="term" value="C:cytosol"/>
    <property type="evidence" value="ECO:0007669"/>
    <property type="project" value="TreeGrafter"/>
</dbReference>